<evidence type="ECO:0000256" key="2">
    <source>
        <dbReference type="ARBA" id="ARBA00022670"/>
    </source>
</evidence>
<dbReference type="Pfam" id="PF00877">
    <property type="entry name" value="NLPC_P60"/>
    <property type="match status" value="1"/>
</dbReference>
<organism evidence="6 7">
    <name type="scientific">Notoacmeibacter marinus</name>
    <dbReference type="NCBI Taxonomy" id="1876515"/>
    <lineage>
        <taxon>Bacteria</taxon>
        <taxon>Pseudomonadati</taxon>
        <taxon>Pseudomonadota</taxon>
        <taxon>Alphaproteobacteria</taxon>
        <taxon>Hyphomicrobiales</taxon>
        <taxon>Notoacmeibacteraceae</taxon>
        <taxon>Notoacmeibacter</taxon>
    </lineage>
</organism>
<accession>A0A231UU32</accession>
<evidence type="ECO:0000313" key="7">
    <source>
        <dbReference type="Proteomes" id="UP000215405"/>
    </source>
</evidence>
<sequence length="160" mass="17588">MMAGSFEQAVVEEARRWLGTPYRHQQSRIGVGCDCLGLVRGIWRALYDREPEDAGPYAPFEDSLADGGGSAERLLDAAARHMEPVEPDSPIEAGQMLVFRWRPTLSARHLGIAIEPHRFIHAYSGIGVVESALVPSWRRRIAGRFLFPQPAAGSQPGPAN</sequence>
<comment type="caution">
    <text evidence="6">The sequence shown here is derived from an EMBL/GenBank/DDBJ whole genome shotgun (WGS) entry which is preliminary data.</text>
</comment>
<keyword evidence="7" id="KW-1185">Reference proteome</keyword>
<dbReference type="EMBL" id="NBYO01000003">
    <property type="protein sequence ID" value="OXS99442.1"/>
    <property type="molecule type" value="Genomic_DNA"/>
</dbReference>
<evidence type="ECO:0000259" key="5">
    <source>
        <dbReference type="PROSITE" id="PS51935"/>
    </source>
</evidence>
<dbReference type="PROSITE" id="PS51935">
    <property type="entry name" value="NLPC_P60"/>
    <property type="match status" value="1"/>
</dbReference>
<protein>
    <recommendedName>
        <fullName evidence="5">NlpC/P60 domain-containing protein</fullName>
    </recommendedName>
</protein>
<evidence type="ECO:0000256" key="4">
    <source>
        <dbReference type="ARBA" id="ARBA00022807"/>
    </source>
</evidence>
<dbReference type="GO" id="GO:0006508">
    <property type="term" value="P:proteolysis"/>
    <property type="evidence" value="ECO:0007669"/>
    <property type="project" value="UniProtKB-KW"/>
</dbReference>
<evidence type="ECO:0000256" key="1">
    <source>
        <dbReference type="ARBA" id="ARBA00007074"/>
    </source>
</evidence>
<keyword evidence="4" id="KW-0788">Thiol protease</keyword>
<dbReference type="Gene3D" id="3.90.1720.10">
    <property type="entry name" value="endopeptidase domain like (from Nostoc punctiforme)"/>
    <property type="match status" value="1"/>
</dbReference>
<proteinExistence type="inferred from homology"/>
<comment type="similarity">
    <text evidence="1">Belongs to the peptidase C40 family.</text>
</comment>
<keyword evidence="2" id="KW-0645">Protease</keyword>
<evidence type="ECO:0000256" key="3">
    <source>
        <dbReference type="ARBA" id="ARBA00022801"/>
    </source>
</evidence>
<dbReference type="AlphaFoldDB" id="A0A231UU32"/>
<dbReference type="InterPro" id="IPR011929">
    <property type="entry name" value="Phage_pept_NlpC/P60"/>
</dbReference>
<dbReference type="GO" id="GO:0008234">
    <property type="term" value="F:cysteine-type peptidase activity"/>
    <property type="evidence" value="ECO:0007669"/>
    <property type="project" value="UniProtKB-KW"/>
</dbReference>
<dbReference type="SUPFAM" id="SSF54001">
    <property type="entry name" value="Cysteine proteinases"/>
    <property type="match status" value="1"/>
</dbReference>
<keyword evidence="3" id="KW-0378">Hydrolase</keyword>
<dbReference type="Proteomes" id="UP000215405">
    <property type="component" value="Unassembled WGS sequence"/>
</dbReference>
<dbReference type="InterPro" id="IPR038765">
    <property type="entry name" value="Papain-like_cys_pep_sf"/>
</dbReference>
<dbReference type="NCBIfam" id="TIGR02219">
    <property type="entry name" value="phage_NlpC_fam"/>
    <property type="match status" value="1"/>
</dbReference>
<evidence type="ECO:0000313" key="6">
    <source>
        <dbReference type="EMBL" id="OXS99442.1"/>
    </source>
</evidence>
<reference evidence="7" key="1">
    <citation type="journal article" date="2017" name="Int. J. Syst. Evol. Microbiol.">
        <title>Notoacmeibacter marinus gen. nov., sp. nov., isolated from the gut of a limpet and proposal of Notoacmeibacteraceae fam. nov. in the order Rhizobiales of the class Alphaproteobacteria.</title>
        <authorList>
            <person name="Huang Z."/>
            <person name="Guo F."/>
            <person name="Lai Q."/>
        </authorList>
    </citation>
    <scope>NUCLEOTIDE SEQUENCE [LARGE SCALE GENOMIC DNA]</scope>
    <source>
        <strain evidence="7">XMTR2A4</strain>
    </source>
</reference>
<feature type="domain" description="NlpC/P60" evidence="5">
    <location>
        <begin position="4"/>
        <end position="148"/>
    </location>
</feature>
<name>A0A231UU32_9HYPH</name>
<dbReference type="InterPro" id="IPR000064">
    <property type="entry name" value="NLP_P60_dom"/>
</dbReference>
<gene>
    <name evidence="6" type="ORF">B7H23_14915</name>
</gene>